<name>A0A7W7SVJ3_9ACTN</name>
<proteinExistence type="predicted"/>
<accession>A0A7W7SVJ3</accession>
<comment type="caution">
    <text evidence="1">The sequence shown here is derived from an EMBL/GenBank/DDBJ whole genome shotgun (WGS) entry which is preliminary data.</text>
</comment>
<gene>
    <name evidence="1" type="ORF">FHR38_005464</name>
</gene>
<dbReference type="AlphaFoldDB" id="A0A7W7SVJ3"/>
<dbReference type="Proteomes" id="UP000578819">
    <property type="component" value="Unassembled WGS sequence"/>
</dbReference>
<dbReference type="GO" id="GO:0003677">
    <property type="term" value="F:DNA binding"/>
    <property type="evidence" value="ECO:0007669"/>
    <property type="project" value="InterPro"/>
</dbReference>
<dbReference type="EMBL" id="JACHJW010000001">
    <property type="protein sequence ID" value="MBB4961731.1"/>
    <property type="molecule type" value="Genomic_DNA"/>
</dbReference>
<organism evidence="1 2">
    <name type="scientific">Micromonospora polyrhachis</name>
    <dbReference type="NCBI Taxonomy" id="1282883"/>
    <lineage>
        <taxon>Bacteria</taxon>
        <taxon>Bacillati</taxon>
        <taxon>Actinomycetota</taxon>
        <taxon>Actinomycetes</taxon>
        <taxon>Micromonosporales</taxon>
        <taxon>Micromonosporaceae</taxon>
        <taxon>Micromonospora</taxon>
    </lineage>
</organism>
<dbReference type="InterPro" id="IPR010982">
    <property type="entry name" value="Lambda_DNA-bd_dom_sf"/>
</dbReference>
<evidence type="ECO:0000313" key="2">
    <source>
        <dbReference type="Proteomes" id="UP000578819"/>
    </source>
</evidence>
<evidence type="ECO:0000313" key="1">
    <source>
        <dbReference type="EMBL" id="MBB4961731.1"/>
    </source>
</evidence>
<protein>
    <submittedName>
        <fullName evidence="1">Transcriptional regulator with XRE-family HTH domain</fullName>
    </submittedName>
</protein>
<dbReference type="RefSeq" id="WP_184537464.1">
    <property type="nucleotide sequence ID" value="NZ_JACHJW010000001.1"/>
</dbReference>
<keyword evidence="2" id="KW-1185">Reference proteome</keyword>
<dbReference type="SUPFAM" id="SSF47413">
    <property type="entry name" value="lambda repressor-like DNA-binding domains"/>
    <property type="match status" value="1"/>
</dbReference>
<sequence>MRAALSARHMGRVIRVYRHHSHHGARPLAQDVVAGWMGQTQAQLSRLENGPPLRNIERLIAWAVLLGIPEDLLWFSLPPAEPAASTSSNHANSPDFDLDFLRSLRRADRRVGGGHLYAAISAYLAKSLRAESQNDAFSPTALAARASLNEMAGWMAHDTGSAIAAHKHLLTASELAERSADSQLAAQIYAGRSHLASHHGNANEALTYAFQGLEILKDGPVYGPLKARLMAMQARGLASSGRHVEATQTLSRAEQSFSIGLDRASTWLSPFDEISFAIESARCFQRIGDLTETHQRLQIVVDAESQERVRSQALARLMLVTTLLGRDHLDEACGITREVLDRTADLGSAVFAAQLAHVSILMRPHASRHAEVPALIIRIDDAVRQRNWINIVNNVSI</sequence>
<reference evidence="1 2" key="1">
    <citation type="submission" date="2020-08" db="EMBL/GenBank/DDBJ databases">
        <title>Sequencing the genomes of 1000 actinobacteria strains.</title>
        <authorList>
            <person name="Klenk H.-P."/>
        </authorList>
    </citation>
    <scope>NUCLEOTIDE SEQUENCE [LARGE SCALE GENOMIC DNA]</scope>
    <source>
        <strain evidence="1 2">DSM 45886</strain>
    </source>
</reference>